<protein>
    <submittedName>
        <fullName evidence="1">STAS/SEC14 domain-containing protein</fullName>
    </submittedName>
</protein>
<dbReference type="Gene3D" id="3.40.50.10600">
    <property type="entry name" value="SpoIIaa-like domains"/>
    <property type="match status" value="1"/>
</dbReference>
<evidence type="ECO:0000313" key="2">
    <source>
        <dbReference type="Proteomes" id="UP000321935"/>
    </source>
</evidence>
<dbReference type="RefSeq" id="WP_146918370.1">
    <property type="nucleotide sequence ID" value="NZ_VORW01000008.1"/>
</dbReference>
<dbReference type="AlphaFoldDB" id="A0A5C7AUW9"/>
<dbReference type="InterPro" id="IPR036513">
    <property type="entry name" value="STAS_dom_sf"/>
</dbReference>
<dbReference type="EMBL" id="VORW01000008">
    <property type="protein sequence ID" value="TXE10305.1"/>
    <property type="molecule type" value="Genomic_DNA"/>
</dbReference>
<accession>A0A5C7AUW9</accession>
<evidence type="ECO:0000313" key="1">
    <source>
        <dbReference type="EMBL" id="TXE10305.1"/>
    </source>
</evidence>
<dbReference type="InterPro" id="IPR021866">
    <property type="entry name" value="SpoIIAA-like"/>
</dbReference>
<name>A0A5C7AUW9_9BACT</name>
<dbReference type="Proteomes" id="UP000321935">
    <property type="component" value="Unassembled WGS sequence"/>
</dbReference>
<organism evidence="1 2">
    <name type="scientific">Algoriphagus aquimarinus</name>
    <dbReference type="NCBI Taxonomy" id="237018"/>
    <lineage>
        <taxon>Bacteria</taxon>
        <taxon>Pseudomonadati</taxon>
        <taxon>Bacteroidota</taxon>
        <taxon>Cytophagia</taxon>
        <taxon>Cytophagales</taxon>
        <taxon>Cyclobacteriaceae</taxon>
        <taxon>Algoriphagus</taxon>
    </lineage>
</organism>
<reference evidence="1 2" key="1">
    <citation type="submission" date="2019-08" db="EMBL/GenBank/DDBJ databases">
        <title>Genomes sequence of Algoriphagus aquimarinus ACAM450.</title>
        <authorList>
            <person name="Bowman J.P."/>
        </authorList>
    </citation>
    <scope>NUCLEOTIDE SEQUENCE [LARGE SCALE GENOMIC DNA]</scope>
    <source>
        <strain evidence="1 2">ACAM 450</strain>
    </source>
</reference>
<dbReference type="InterPro" id="IPR038396">
    <property type="entry name" value="SpoIIAA-like_sf"/>
</dbReference>
<dbReference type="Pfam" id="PF11964">
    <property type="entry name" value="SpoIIAA-like"/>
    <property type="match status" value="1"/>
</dbReference>
<proteinExistence type="predicted"/>
<dbReference type="OrthoDB" id="1447828at2"/>
<gene>
    <name evidence="1" type="ORF">ESV85_13300</name>
</gene>
<comment type="caution">
    <text evidence="1">The sequence shown here is derived from an EMBL/GenBank/DDBJ whole genome shotgun (WGS) entry which is preliminary data.</text>
</comment>
<sequence>MMEVNYSQKKGLISYVINGKITADDMRQLQEARDQLAENSALKVLAIVISFKGYKSFEGMKNALLGDWRMLPKLSKYAMLTDSTWLRALIFILNPLVLKSELKAFPLRDRKLADRWLE</sequence>
<dbReference type="SUPFAM" id="SSF52091">
    <property type="entry name" value="SpoIIaa-like"/>
    <property type="match status" value="1"/>
</dbReference>